<dbReference type="AlphaFoldDB" id="A0AAT9FI97"/>
<organism evidence="1">
    <name type="scientific">Oceaniferula spumae</name>
    <dbReference type="NCBI Taxonomy" id="2979115"/>
    <lineage>
        <taxon>Bacteria</taxon>
        <taxon>Pseudomonadati</taxon>
        <taxon>Verrucomicrobiota</taxon>
        <taxon>Verrucomicrobiia</taxon>
        <taxon>Verrucomicrobiales</taxon>
        <taxon>Verrucomicrobiaceae</taxon>
        <taxon>Oceaniferula</taxon>
    </lineage>
</organism>
<name>A0AAT9FI97_9BACT</name>
<dbReference type="EMBL" id="AP026866">
    <property type="protein sequence ID" value="BDS05723.1"/>
    <property type="molecule type" value="Genomic_DNA"/>
</dbReference>
<reference evidence="1" key="1">
    <citation type="submission" date="2024-07" db="EMBL/GenBank/DDBJ databases">
        <title>Complete genome sequence of Verrucomicrobiaceae bacterium NT6N.</title>
        <authorList>
            <person name="Huang C."/>
            <person name="Takami H."/>
            <person name="Hamasaki K."/>
        </authorList>
    </citation>
    <scope>NUCLEOTIDE SEQUENCE</scope>
    <source>
        <strain evidence="1">NT6N</strain>
    </source>
</reference>
<proteinExistence type="predicted"/>
<evidence type="ECO:0000313" key="1">
    <source>
        <dbReference type="EMBL" id="BDS05723.1"/>
    </source>
</evidence>
<sequence length="143" mass="15800">MPVISDFYLIIITTASTWEVIQLQTTMKSILKITLAAIFSLSAINVYAEDDAKPDAPAKEKADKPMKTELTGTFMMKNDKVKFKGEDGKMYTILKAATEDAKKHVDKKVKVSCKVKTKKGKDDKDMHIITKILSVEAAAAATE</sequence>
<protein>
    <recommendedName>
        <fullName evidence="2">DUF5666 domain-containing protein</fullName>
    </recommendedName>
</protein>
<gene>
    <name evidence="1" type="ORF">NT6N_07630</name>
</gene>
<evidence type="ECO:0008006" key="2">
    <source>
        <dbReference type="Google" id="ProtNLM"/>
    </source>
</evidence>
<dbReference type="KEGG" id="osu:NT6N_07630"/>
<accession>A0AAT9FI97</accession>